<dbReference type="AlphaFoldDB" id="A0A2C6KKX6"/>
<reference evidence="1 2" key="1">
    <citation type="journal article" date="2017" name="Int. J. Parasitol.">
        <title>The genome of the protozoan parasite Cystoisospora suis and a reverse vaccinology approach to identify vaccine candidates.</title>
        <authorList>
            <person name="Palmieri N."/>
            <person name="Shrestha A."/>
            <person name="Ruttkowski B."/>
            <person name="Beck T."/>
            <person name="Vogl C."/>
            <person name="Tomley F."/>
            <person name="Blake D.P."/>
            <person name="Joachim A."/>
        </authorList>
    </citation>
    <scope>NUCLEOTIDE SEQUENCE [LARGE SCALE GENOMIC DNA]</scope>
    <source>
        <strain evidence="1 2">Wien I</strain>
    </source>
</reference>
<accession>A0A2C6KKX6</accession>
<sequence>MRTRVTVATSKENLGSNTRKVGTMNNLLHVVETLSFHEISRLHAVATGRRNHATVTGDSRYSELLIHGMLDLTRDVAAIVVTSQDYRKGSVTRNLIKEVSRKYLVPVLTCEELDEFLEDNRWSTVIQQRANVLVQRTMAMGNTYGSSSYL</sequence>
<dbReference type="EMBL" id="MIGC01004309">
    <property type="protein sequence ID" value="PHJ18217.1"/>
    <property type="molecule type" value="Genomic_DNA"/>
</dbReference>
<dbReference type="RefSeq" id="XP_067919926.1">
    <property type="nucleotide sequence ID" value="XM_068068093.1"/>
</dbReference>
<comment type="caution">
    <text evidence="1">The sequence shown here is derived from an EMBL/GenBank/DDBJ whole genome shotgun (WGS) entry which is preliminary data.</text>
</comment>
<proteinExistence type="predicted"/>
<evidence type="ECO:0000313" key="1">
    <source>
        <dbReference type="EMBL" id="PHJ18217.1"/>
    </source>
</evidence>
<dbReference type="VEuPathDB" id="ToxoDB:CSUI_007952"/>
<protein>
    <submittedName>
        <fullName evidence="1">Uncharacterized protein</fullName>
    </submittedName>
</protein>
<evidence type="ECO:0000313" key="2">
    <source>
        <dbReference type="Proteomes" id="UP000221165"/>
    </source>
</evidence>
<keyword evidence="2" id="KW-1185">Reference proteome</keyword>
<dbReference type="OrthoDB" id="420861at2759"/>
<dbReference type="GeneID" id="94431304"/>
<organism evidence="1 2">
    <name type="scientific">Cystoisospora suis</name>
    <dbReference type="NCBI Taxonomy" id="483139"/>
    <lineage>
        <taxon>Eukaryota</taxon>
        <taxon>Sar</taxon>
        <taxon>Alveolata</taxon>
        <taxon>Apicomplexa</taxon>
        <taxon>Conoidasida</taxon>
        <taxon>Coccidia</taxon>
        <taxon>Eucoccidiorida</taxon>
        <taxon>Eimeriorina</taxon>
        <taxon>Sarcocystidae</taxon>
        <taxon>Cystoisospora</taxon>
    </lineage>
</organism>
<dbReference type="Proteomes" id="UP000221165">
    <property type="component" value="Unassembled WGS sequence"/>
</dbReference>
<name>A0A2C6KKX6_9APIC</name>
<gene>
    <name evidence="1" type="ORF">CSUI_007952</name>
</gene>